<evidence type="ECO:0000313" key="3">
    <source>
        <dbReference type="Proteomes" id="UP000249432"/>
    </source>
</evidence>
<gene>
    <name evidence="2" type="ORF">DI525_00940</name>
</gene>
<organism evidence="2 3">
    <name type="scientific">Corynebacterium kroppenstedtii</name>
    <dbReference type="NCBI Taxonomy" id="161879"/>
    <lineage>
        <taxon>Bacteria</taxon>
        <taxon>Bacillati</taxon>
        <taxon>Actinomycetota</taxon>
        <taxon>Actinomycetes</taxon>
        <taxon>Mycobacteriales</taxon>
        <taxon>Corynebacteriaceae</taxon>
        <taxon>Corynebacterium</taxon>
    </lineage>
</organism>
<proteinExistence type="predicted"/>
<dbReference type="EMBL" id="QFRA01000001">
    <property type="protein sequence ID" value="PZR06866.1"/>
    <property type="molecule type" value="Genomic_DNA"/>
</dbReference>
<accession>A0A2W5T416</accession>
<reference evidence="2 3" key="1">
    <citation type="submission" date="2017-08" db="EMBL/GenBank/DDBJ databases">
        <title>Infants hospitalized years apart are colonized by the same room-sourced microbial strains.</title>
        <authorList>
            <person name="Brooks B."/>
            <person name="Olm M.R."/>
            <person name="Firek B.A."/>
            <person name="Baker R."/>
            <person name="Thomas B.C."/>
            <person name="Morowitz M.J."/>
            <person name="Banfield J.F."/>
        </authorList>
    </citation>
    <scope>NUCLEOTIDE SEQUENCE [LARGE SCALE GENOMIC DNA]</scope>
    <source>
        <strain evidence="2">S2_003_000_R1_3</strain>
    </source>
</reference>
<dbReference type="Proteomes" id="UP000249432">
    <property type="component" value="Unassembled WGS sequence"/>
</dbReference>
<feature type="compositionally biased region" description="Polar residues" evidence="1">
    <location>
        <begin position="62"/>
        <end position="77"/>
    </location>
</feature>
<sequence>MMDFIIHINEITQGPIKDLLLELKNVSLPALPPAPTLPTFNITFPEQVGDFAPRFQVTTGDVNMPLSGNSGDTNMPLSGNLAPKLV</sequence>
<name>A0A2W5T416_9CORY</name>
<dbReference type="AlphaFoldDB" id="A0A2W5T416"/>
<comment type="caution">
    <text evidence="2">The sequence shown here is derived from an EMBL/GenBank/DDBJ whole genome shotgun (WGS) entry which is preliminary data.</text>
</comment>
<evidence type="ECO:0000256" key="1">
    <source>
        <dbReference type="SAM" id="MobiDB-lite"/>
    </source>
</evidence>
<evidence type="ECO:0000313" key="2">
    <source>
        <dbReference type="EMBL" id="PZR06866.1"/>
    </source>
</evidence>
<feature type="region of interest" description="Disordered" evidence="1">
    <location>
        <begin position="62"/>
        <end position="86"/>
    </location>
</feature>
<protein>
    <submittedName>
        <fullName evidence="2">Uncharacterized protein</fullName>
    </submittedName>
</protein>